<dbReference type="InterPro" id="IPR037460">
    <property type="entry name" value="SEST-like"/>
</dbReference>
<dbReference type="PANTHER" id="PTHR37981">
    <property type="entry name" value="LIPASE 2"/>
    <property type="match status" value="1"/>
</dbReference>
<dbReference type="Gene3D" id="3.40.50.1110">
    <property type="entry name" value="SGNH hydrolase"/>
    <property type="match status" value="1"/>
</dbReference>
<proteinExistence type="predicted"/>
<evidence type="ECO:0000313" key="2">
    <source>
        <dbReference type="Proteomes" id="UP001430848"/>
    </source>
</evidence>
<evidence type="ECO:0000313" key="1">
    <source>
        <dbReference type="EMBL" id="KAK7712233.1"/>
    </source>
</evidence>
<dbReference type="InterPro" id="IPR036514">
    <property type="entry name" value="SGNH_hydro_sf"/>
</dbReference>
<organism evidence="1 2">
    <name type="scientific">Diaporthe eres</name>
    <name type="common">Phomopsis oblonga</name>
    <dbReference type="NCBI Taxonomy" id="83184"/>
    <lineage>
        <taxon>Eukaryota</taxon>
        <taxon>Fungi</taxon>
        <taxon>Dikarya</taxon>
        <taxon>Ascomycota</taxon>
        <taxon>Pezizomycotina</taxon>
        <taxon>Sordariomycetes</taxon>
        <taxon>Sordariomycetidae</taxon>
        <taxon>Diaporthales</taxon>
        <taxon>Diaporthaceae</taxon>
        <taxon>Diaporthe</taxon>
        <taxon>Diaporthe eres species complex</taxon>
    </lineage>
</organism>
<accession>A0ABR1NR74</accession>
<sequence>MPSYDIFGRTEYDGNKDQCLRINDAWPVLVNDNKTWVPTGKQTDFRFSACSGANLPNMAETAYMGYVQMDRAGAADIVTMQAGGGDVGFWNVVNNCVFHEQNKNYGPDWPDPNGECVRSMVDARMRINMGLRGSILDAVWDVLNTPDVRYNQNFHLYILGYSLLFADDDDATWCNTESFVVPWRQDSRQKLTLELRKELNSLVEAVNSQLQTLAEGFNDTRIGYIDISHVFDGGRFCECQHSLRDQYQGSRVFLWNAIPEGVILDNGVYTVRAPTAQEFDQWYQSGMFTYDWNEVVAPEQRVHAGPFQNGQSGLSLRPVHPKQAGHEAIAQAVTARFKKDINPGDDCCDG</sequence>
<dbReference type="SUPFAM" id="SSF52266">
    <property type="entry name" value="SGNH hydrolase"/>
    <property type="match status" value="1"/>
</dbReference>
<name>A0ABR1NR74_DIAER</name>
<dbReference type="EMBL" id="JAKNSF020000138">
    <property type="protein sequence ID" value="KAK7712233.1"/>
    <property type="molecule type" value="Genomic_DNA"/>
</dbReference>
<keyword evidence="2" id="KW-1185">Reference proteome</keyword>
<gene>
    <name evidence="1" type="ORF">SLS63_012471</name>
</gene>
<protein>
    <submittedName>
        <fullName evidence="1">Uncharacterized protein</fullName>
    </submittedName>
</protein>
<dbReference type="Proteomes" id="UP001430848">
    <property type="component" value="Unassembled WGS sequence"/>
</dbReference>
<comment type="caution">
    <text evidence="1">The sequence shown here is derived from an EMBL/GenBank/DDBJ whole genome shotgun (WGS) entry which is preliminary data.</text>
</comment>
<reference evidence="1 2" key="1">
    <citation type="submission" date="2024-02" db="EMBL/GenBank/DDBJ databases">
        <title>De novo assembly and annotation of 12 fungi associated with fruit tree decline syndrome in Ontario, Canada.</title>
        <authorList>
            <person name="Sulman M."/>
            <person name="Ellouze W."/>
            <person name="Ilyukhin E."/>
        </authorList>
    </citation>
    <scope>NUCLEOTIDE SEQUENCE [LARGE SCALE GENOMIC DNA]</scope>
    <source>
        <strain evidence="1 2">M169</strain>
    </source>
</reference>
<dbReference type="PANTHER" id="PTHR37981:SF1">
    <property type="entry name" value="SGNH HYDROLASE-TYPE ESTERASE DOMAIN-CONTAINING PROTEIN"/>
    <property type="match status" value="1"/>
</dbReference>